<organism evidence="3 4">
    <name type="scientific">Actinopolyspora biskrensis</name>
    <dbReference type="NCBI Taxonomy" id="1470178"/>
    <lineage>
        <taxon>Bacteria</taxon>
        <taxon>Bacillati</taxon>
        <taxon>Actinomycetota</taxon>
        <taxon>Actinomycetes</taxon>
        <taxon>Actinopolysporales</taxon>
        <taxon>Actinopolysporaceae</taxon>
        <taxon>Actinopolyspora</taxon>
    </lineage>
</organism>
<feature type="compositionally biased region" description="Polar residues" evidence="1">
    <location>
        <begin position="77"/>
        <end position="86"/>
    </location>
</feature>
<proteinExistence type="predicted"/>
<dbReference type="InterPro" id="IPR001387">
    <property type="entry name" value="Cro/C1-type_HTH"/>
</dbReference>
<reference evidence="3 4" key="1">
    <citation type="submission" date="2020-07" db="EMBL/GenBank/DDBJ databases">
        <title>Genomic Encyclopedia of Type Strains, Phase III (KMG-III): the genomes of soil and plant-associated and newly described type strains.</title>
        <authorList>
            <person name="Whitman W."/>
        </authorList>
    </citation>
    <scope>NUCLEOTIDE SEQUENCE [LARGE SCALE GENOMIC DNA]</scope>
    <source>
        <strain evidence="3 4">CECT 8576</strain>
    </source>
</reference>
<comment type="caution">
    <text evidence="3">The sequence shown here is derived from an EMBL/GenBank/DDBJ whole genome shotgun (WGS) entry which is preliminary data.</text>
</comment>
<evidence type="ECO:0000313" key="3">
    <source>
        <dbReference type="EMBL" id="NYH80618.1"/>
    </source>
</evidence>
<keyword evidence="4" id="KW-1185">Reference proteome</keyword>
<evidence type="ECO:0000259" key="2">
    <source>
        <dbReference type="Pfam" id="PF13443"/>
    </source>
</evidence>
<protein>
    <submittedName>
        <fullName evidence="3">DNA-binding Xre family transcriptional regulator</fullName>
    </submittedName>
</protein>
<dbReference type="RefSeq" id="WP_179536956.1">
    <property type="nucleotide sequence ID" value="NZ_JACBYW010000008.1"/>
</dbReference>
<keyword evidence="3" id="KW-0238">DNA-binding</keyword>
<dbReference type="Pfam" id="PF13443">
    <property type="entry name" value="HTH_26"/>
    <property type="match status" value="1"/>
</dbReference>
<evidence type="ECO:0000313" key="4">
    <source>
        <dbReference type="Proteomes" id="UP000548304"/>
    </source>
</evidence>
<dbReference type="EMBL" id="JACBYW010000008">
    <property type="protein sequence ID" value="NYH80618.1"/>
    <property type="molecule type" value="Genomic_DNA"/>
</dbReference>
<dbReference type="GO" id="GO:0003677">
    <property type="term" value="F:DNA binding"/>
    <property type="evidence" value="ECO:0007669"/>
    <property type="project" value="UniProtKB-KW"/>
</dbReference>
<gene>
    <name evidence="3" type="ORF">FHR84_003984</name>
</gene>
<feature type="region of interest" description="Disordered" evidence="1">
    <location>
        <begin position="68"/>
        <end position="99"/>
    </location>
</feature>
<dbReference type="Proteomes" id="UP000548304">
    <property type="component" value="Unassembled WGS sequence"/>
</dbReference>
<sequence length="99" mass="10458">MKWNLRLVAAHRGIWKAGELQNRLAEHGLHVSAGKLSGLWSGTPISLKLSDLDVICSALDCEVGELLTPETGGSAVGGTTRSTSTAPDPAHLNRGERSE</sequence>
<name>A0A852Z261_9ACTN</name>
<feature type="domain" description="HTH cro/C1-type" evidence="2">
    <location>
        <begin position="4"/>
        <end position="70"/>
    </location>
</feature>
<evidence type="ECO:0000256" key="1">
    <source>
        <dbReference type="SAM" id="MobiDB-lite"/>
    </source>
</evidence>
<dbReference type="AlphaFoldDB" id="A0A852Z261"/>
<accession>A0A852Z261</accession>